<dbReference type="Pfam" id="PF00027">
    <property type="entry name" value="cNMP_binding"/>
    <property type="match status" value="1"/>
</dbReference>
<feature type="domain" description="Cyclic nucleotide-binding" evidence="1">
    <location>
        <begin position="131"/>
        <end position="246"/>
    </location>
</feature>
<reference evidence="3" key="1">
    <citation type="journal article" date="2019" name="Int. J. Syst. Evol. Microbiol.">
        <title>The Global Catalogue of Microorganisms (GCM) 10K type strain sequencing project: providing services to taxonomists for standard genome sequencing and annotation.</title>
        <authorList>
            <consortium name="The Broad Institute Genomics Platform"/>
            <consortium name="The Broad Institute Genome Sequencing Center for Infectious Disease"/>
            <person name="Wu L."/>
            <person name="Ma J."/>
        </authorList>
    </citation>
    <scope>NUCLEOTIDE SEQUENCE [LARGE SCALE GENOMIC DNA]</scope>
    <source>
        <strain evidence="3">CECT 8570</strain>
    </source>
</reference>
<keyword evidence="3" id="KW-1185">Reference proteome</keyword>
<dbReference type="CDD" id="cd00038">
    <property type="entry name" value="CAP_ED"/>
    <property type="match status" value="1"/>
</dbReference>
<proteinExistence type="predicted"/>
<comment type="caution">
    <text evidence="2">The sequence shown here is derived from an EMBL/GenBank/DDBJ whole genome shotgun (WGS) entry which is preliminary data.</text>
</comment>
<dbReference type="Proteomes" id="UP001595840">
    <property type="component" value="Unassembled WGS sequence"/>
</dbReference>
<sequence length="258" mass="28368">MYLSDNDSAQLTDLSSKLKGLTELLLKDCPQGETISVSHSADLFDARPVSQLLLITSGSIHLEHQGNEVVQYETGDLLGLSRSLQLPEGKLVANQASFTSINRDDLIAHVNASAELQKHWAYYLICLCTYFKEALTQEKRGQFQPSTGFLSFSEGETIIAQGDSADCVYTLLEGTAMATRDGIKVGEVKRDEIFGALAVFTRQARNASVIATSDCSVMAVRKEDFIDLVEHQPQICIGLIEEMADKINQLNQQIAARH</sequence>
<dbReference type="SUPFAM" id="SSF51206">
    <property type="entry name" value="cAMP-binding domain-like"/>
    <property type="match status" value="1"/>
</dbReference>
<dbReference type="RefSeq" id="WP_290265422.1">
    <property type="nucleotide sequence ID" value="NZ_JAUFQG010000006.1"/>
</dbReference>
<dbReference type="InterPro" id="IPR050397">
    <property type="entry name" value="Env_Response_Regulators"/>
</dbReference>
<evidence type="ECO:0000313" key="2">
    <source>
        <dbReference type="EMBL" id="MFC4362569.1"/>
    </source>
</evidence>
<accession>A0ABV8V3S7</accession>
<dbReference type="PANTHER" id="PTHR24567:SF74">
    <property type="entry name" value="HTH-TYPE TRANSCRIPTIONAL REGULATOR ARCR"/>
    <property type="match status" value="1"/>
</dbReference>
<protein>
    <submittedName>
        <fullName evidence="2">Crp/Fnr family transcriptional regulator</fullName>
    </submittedName>
</protein>
<dbReference type="SMART" id="SM00100">
    <property type="entry name" value="cNMP"/>
    <property type="match status" value="1"/>
</dbReference>
<evidence type="ECO:0000313" key="3">
    <source>
        <dbReference type="Proteomes" id="UP001595840"/>
    </source>
</evidence>
<dbReference type="EMBL" id="JBHSCX010000007">
    <property type="protein sequence ID" value="MFC4362569.1"/>
    <property type="molecule type" value="Genomic_DNA"/>
</dbReference>
<organism evidence="2 3">
    <name type="scientific">Simiduia curdlanivorans</name>
    <dbReference type="NCBI Taxonomy" id="1492769"/>
    <lineage>
        <taxon>Bacteria</taxon>
        <taxon>Pseudomonadati</taxon>
        <taxon>Pseudomonadota</taxon>
        <taxon>Gammaproteobacteria</taxon>
        <taxon>Cellvibrionales</taxon>
        <taxon>Cellvibrionaceae</taxon>
        <taxon>Simiduia</taxon>
    </lineage>
</organism>
<dbReference type="PANTHER" id="PTHR24567">
    <property type="entry name" value="CRP FAMILY TRANSCRIPTIONAL REGULATORY PROTEIN"/>
    <property type="match status" value="1"/>
</dbReference>
<dbReference type="InterPro" id="IPR000595">
    <property type="entry name" value="cNMP-bd_dom"/>
</dbReference>
<name>A0ABV8V3S7_9GAMM</name>
<gene>
    <name evidence="2" type="ORF">ACFOX3_09650</name>
</gene>
<dbReference type="Gene3D" id="2.60.120.10">
    <property type="entry name" value="Jelly Rolls"/>
    <property type="match status" value="1"/>
</dbReference>
<dbReference type="PROSITE" id="PS50042">
    <property type="entry name" value="CNMP_BINDING_3"/>
    <property type="match status" value="1"/>
</dbReference>
<dbReference type="InterPro" id="IPR018490">
    <property type="entry name" value="cNMP-bd_dom_sf"/>
</dbReference>
<dbReference type="InterPro" id="IPR014710">
    <property type="entry name" value="RmlC-like_jellyroll"/>
</dbReference>
<evidence type="ECO:0000259" key="1">
    <source>
        <dbReference type="PROSITE" id="PS50042"/>
    </source>
</evidence>